<evidence type="ECO:0000256" key="10">
    <source>
        <dbReference type="ARBA" id="ARBA00022824"/>
    </source>
</evidence>
<keyword evidence="18" id="KW-1185">Reference proteome</keyword>
<comment type="caution">
    <text evidence="17">The sequence shown here is derived from an EMBL/GenBank/DDBJ whole genome shotgun (WGS) entry which is preliminary data.</text>
</comment>
<dbReference type="Proteomes" id="UP000597762">
    <property type="component" value="Unassembled WGS sequence"/>
</dbReference>
<name>A0A812EYA1_ACAPH</name>
<dbReference type="AlphaFoldDB" id="A0A812EYA1"/>
<dbReference type="Pfam" id="PF08409">
    <property type="entry name" value="TMTC_DUF1736"/>
    <property type="match status" value="1"/>
</dbReference>
<protein>
    <recommendedName>
        <fullName evidence="5">dolichyl-phosphate-mannose--protein mannosyltransferase</fullName>
        <ecNumber evidence="5">2.4.1.109</ecNumber>
    </recommendedName>
</protein>
<feature type="transmembrane region" description="Helical" evidence="15">
    <location>
        <begin position="403"/>
        <end position="423"/>
    </location>
</feature>
<dbReference type="GO" id="GO:0030968">
    <property type="term" value="P:endoplasmic reticulum unfolded protein response"/>
    <property type="evidence" value="ECO:0007669"/>
    <property type="project" value="TreeGrafter"/>
</dbReference>
<keyword evidence="6 17" id="KW-0808">Transferase</keyword>
<feature type="transmembrane region" description="Helical" evidence="15">
    <location>
        <begin position="429"/>
        <end position="449"/>
    </location>
</feature>
<feature type="repeat" description="TPR" evidence="13">
    <location>
        <begin position="567"/>
        <end position="600"/>
    </location>
</feature>
<evidence type="ECO:0000256" key="6">
    <source>
        <dbReference type="ARBA" id="ARBA00022679"/>
    </source>
</evidence>
<accession>A0A812EYA1</accession>
<evidence type="ECO:0000256" key="11">
    <source>
        <dbReference type="ARBA" id="ARBA00022989"/>
    </source>
</evidence>
<dbReference type="Gene3D" id="1.25.40.10">
    <property type="entry name" value="Tetratricopeptide repeat domain"/>
    <property type="match status" value="3"/>
</dbReference>
<feature type="repeat" description="TPR" evidence="13">
    <location>
        <begin position="499"/>
        <end position="532"/>
    </location>
</feature>
<feature type="coiled-coil region" evidence="14">
    <location>
        <begin position="532"/>
        <end position="559"/>
    </location>
</feature>
<dbReference type="Pfam" id="PF00515">
    <property type="entry name" value="TPR_1"/>
    <property type="match status" value="1"/>
</dbReference>
<feature type="repeat" description="TPR" evidence="13">
    <location>
        <begin position="601"/>
        <end position="634"/>
    </location>
</feature>
<keyword evidence="10" id="KW-0256">Endoplasmic reticulum</keyword>
<evidence type="ECO:0000256" key="15">
    <source>
        <dbReference type="SAM" id="Phobius"/>
    </source>
</evidence>
<dbReference type="PROSITE" id="PS50005">
    <property type="entry name" value="TPR"/>
    <property type="match status" value="6"/>
</dbReference>
<comment type="pathway">
    <text evidence="3">Protein modification; protein glycosylation.</text>
</comment>
<keyword evidence="9 13" id="KW-0802">TPR repeat</keyword>
<evidence type="ECO:0000256" key="4">
    <source>
        <dbReference type="ARBA" id="ARBA00007882"/>
    </source>
</evidence>
<evidence type="ECO:0000256" key="2">
    <source>
        <dbReference type="ARBA" id="ARBA00004240"/>
    </source>
</evidence>
<keyword evidence="17" id="KW-0328">Glycosyltransferase</keyword>
<dbReference type="SMART" id="SM00028">
    <property type="entry name" value="TPR"/>
    <property type="match status" value="7"/>
</dbReference>
<dbReference type="UniPathway" id="UPA00378"/>
<dbReference type="InterPro" id="IPR011990">
    <property type="entry name" value="TPR-like_helical_dom_sf"/>
</dbReference>
<dbReference type="EC" id="2.4.1.109" evidence="5"/>
<feature type="repeat" description="TPR" evidence="13">
    <location>
        <begin position="533"/>
        <end position="566"/>
    </location>
</feature>
<proteinExistence type="inferred from homology"/>
<evidence type="ECO:0000256" key="1">
    <source>
        <dbReference type="ARBA" id="ARBA00004141"/>
    </source>
</evidence>
<dbReference type="SUPFAM" id="SSF48452">
    <property type="entry name" value="TPR-like"/>
    <property type="match status" value="1"/>
</dbReference>
<sequence length="754" mass="85869">MKTLRNGHHPRPTPSYCIPKPCFDDDDCLPVPKLSFLPAAAIVFLLGTACFANSCNGDFVFDDTEAILNNADIKSDVSLAKLFQHDFWGTKLDSNSSHKSYRPLTVLTFRWNYYFANGLHPWDFHVVNVILHGVVCVLFLKVFSCLFGNSVFCLKQFSAPKSSFLCALIYSVHPIHTENVAGIVGRADLLCALLVGMSLLCYVQACISGEDEDTEIPTDFSLPWLLLSTILIALAMLCKEQGITAIGISSAYDIIVVCRIDLFPFRQKKYIQETQNVKNSWWKSLILRQFILLVCGLLLLGIRWRVMGSTTPTFQHADNPHSFISSAFLRLVNYSYIYALNFWLLLNPWWLCFDWSMGCVPTIESVVDPRIGVALLFWVVLITLILTSISYPVEHYKRILSMGFAILVVPFLPASNLFFRVGFVIAERILYLPSAGFCMLVVTGARMFCQFSSVARKVVASFFLFLIVIYIFRSVQRSAEWLTESELFIKGEKVCPLNAKVHYNIAKVKADEGAIDFAIEKYHLAIKLYPEYDQAMNNLANILKERNKEEEARELLEKAVQIRPSFAAAWMNLGIVQASMKKYDEALVSYTNAIRHRRNYPDCFYNLGNLFLETKRYDLALQAWKNATIRKPTHLSSWSNMIILLDSLDDLKAAEAAGYSAINHLPQESILYLHLGSVLGKMDRYKESEQSFLHAIKLMPTNSRYYLNLGVLYHRWGKFSEAVTAYKKSLSLDPTQKNAQQYLQTVQKKINRQM</sequence>
<feature type="repeat" description="TPR" evidence="13">
    <location>
        <begin position="669"/>
        <end position="702"/>
    </location>
</feature>
<evidence type="ECO:0000256" key="9">
    <source>
        <dbReference type="ARBA" id="ARBA00022803"/>
    </source>
</evidence>
<feature type="domain" description="DUF1736" evidence="16">
    <location>
        <begin position="309"/>
        <end position="382"/>
    </location>
</feature>
<gene>
    <name evidence="17" type="ORF">SPHA_79906</name>
</gene>
<dbReference type="PROSITE" id="PS50293">
    <property type="entry name" value="TPR_REGION"/>
    <property type="match status" value="1"/>
</dbReference>
<dbReference type="GO" id="GO:0016020">
    <property type="term" value="C:membrane"/>
    <property type="evidence" value="ECO:0007669"/>
    <property type="project" value="UniProtKB-SubCell"/>
</dbReference>
<comment type="similarity">
    <text evidence="4">Belongs to the TMTC family.</text>
</comment>
<feature type="transmembrane region" description="Helical" evidence="15">
    <location>
        <begin position="285"/>
        <end position="306"/>
    </location>
</feature>
<dbReference type="InterPro" id="IPR052346">
    <property type="entry name" value="O-mannosyl-transferase_TMTC"/>
</dbReference>
<evidence type="ECO:0000256" key="7">
    <source>
        <dbReference type="ARBA" id="ARBA00022692"/>
    </source>
</evidence>
<evidence type="ECO:0000256" key="14">
    <source>
        <dbReference type="SAM" id="Coils"/>
    </source>
</evidence>
<comment type="subcellular location">
    <subcellularLocation>
        <location evidence="2">Endoplasmic reticulum</location>
    </subcellularLocation>
    <subcellularLocation>
        <location evidence="1">Membrane</location>
        <topology evidence="1">Multi-pass membrane protein</topology>
    </subcellularLocation>
</comment>
<evidence type="ECO:0000259" key="16">
    <source>
        <dbReference type="Pfam" id="PF08409"/>
    </source>
</evidence>
<dbReference type="PANTHER" id="PTHR44227">
    <property type="match status" value="1"/>
</dbReference>
<organism evidence="17 18">
    <name type="scientific">Acanthosepion pharaonis</name>
    <name type="common">Pharaoh cuttlefish</name>
    <name type="synonym">Sepia pharaonis</name>
    <dbReference type="NCBI Taxonomy" id="158019"/>
    <lineage>
        <taxon>Eukaryota</taxon>
        <taxon>Metazoa</taxon>
        <taxon>Spiralia</taxon>
        <taxon>Lophotrochozoa</taxon>
        <taxon>Mollusca</taxon>
        <taxon>Cephalopoda</taxon>
        <taxon>Coleoidea</taxon>
        <taxon>Decapodiformes</taxon>
        <taxon>Sepiida</taxon>
        <taxon>Sepiina</taxon>
        <taxon>Sepiidae</taxon>
        <taxon>Acanthosepion</taxon>
    </lineage>
</organism>
<evidence type="ECO:0000313" key="18">
    <source>
        <dbReference type="Proteomes" id="UP000597762"/>
    </source>
</evidence>
<evidence type="ECO:0000256" key="3">
    <source>
        <dbReference type="ARBA" id="ARBA00004922"/>
    </source>
</evidence>
<feature type="transmembrane region" description="Helical" evidence="15">
    <location>
        <begin position="327"/>
        <end position="351"/>
    </location>
</feature>
<dbReference type="Pfam" id="PF13424">
    <property type="entry name" value="TPR_12"/>
    <property type="match status" value="1"/>
</dbReference>
<evidence type="ECO:0000256" key="5">
    <source>
        <dbReference type="ARBA" id="ARBA00012839"/>
    </source>
</evidence>
<feature type="transmembrane region" description="Helical" evidence="15">
    <location>
        <begin position="371"/>
        <end position="391"/>
    </location>
</feature>
<feature type="repeat" description="TPR" evidence="13">
    <location>
        <begin position="703"/>
        <end position="736"/>
    </location>
</feature>
<reference evidence="17" key="1">
    <citation type="submission" date="2021-01" db="EMBL/GenBank/DDBJ databases">
        <authorList>
            <person name="Li R."/>
            <person name="Bekaert M."/>
        </authorList>
    </citation>
    <scope>NUCLEOTIDE SEQUENCE</scope>
    <source>
        <strain evidence="17">Farmed</strain>
    </source>
</reference>
<evidence type="ECO:0000313" key="17">
    <source>
        <dbReference type="EMBL" id="CAE1330633.1"/>
    </source>
</evidence>
<evidence type="ECO:0000256" key="8">
    <source>
        <dbReference type="ARBA" id="ARBA00022737"/>
    </source>
</evidence>
<dbReference type="InterPro" id="IPR013618">
    <property type="entry name" value="TMTC_DUF1736"/>
</dbReference>
<keyword evidence="8" id="KW-0677">Repeat</keyword>
<feature type="transmembrane region" description="Helical" evidence="15">
    <location>
        <begin position="454"/>
        <end position="472"/>
    </location>
</feature>
<feature type="transmembrane region" description="Helical" evidence="15">
    <location>
        <begin position="129"/>
        <end position="154"/>
    </location>
</feature>
<keyword evidence="14" id="KW-0175">Coiled coil</keyword>
<dbReference type="GO" id="GO:0005783">
    <property type="term" value="C:endoplasmic reticulum"/>
    <property type="evidence" value="ECO:0007669"/>
    <property type="project" value="UniProtKB-SubCell"/>
</dbReference>
<dbReference type="PANTHER" id="PTHR44227:SF3">
    <property type="entry name" value="PROTEIN O-MANNOSYL-TRANSFERASE TMTC4"/>
    <property type="match status" value="1"/>
</dbReference>
<dbReference type="GO" id="GO:0004169">
    <property type="term" value="F:dolichyl-phosphate-mannose-protein mannosyltransferase activity"/>
    <property type="evidence" value="ECO:0007669"/>
    <property type="project" value="UniProtKB-EC"/>
</dbReference>
<evidence type="ECO:0000256" key="12">
    <source>
        <dbReference type="ARBA" id="ARBA00023136"/>
    </source>
</evidence>
<dbReference type="EMBL" id="CAHIKZ030005582">
    <property type="protein sequence ID" value="CAE1330633.1"/>
    <property type="molecule type" value="Genomic_DNA"/>
</dbReference>
<keyword evidence="7 15" id="KW-0812">Transmembrane</keyword>
<dbReference type="Pfam" id="PF13374">
    <property type="entry name" value="TPR_10"/>
    <property type="match status" value="1"/>
</dbReference>
<dbReference type="InterPro" id="IPR019734">
    <property type="entry name" value="TPR_rpt"/>
</dbReference>
<keyword evidence="12 15" id="KW-0472">Membrane</keyword>
<dbReference type="OrthoDB" id="19588at2759"/>
<evidence type="ECO:0000256" key="13">
    <source>
        <dbReference type="PROSITE-ProRule" id="PRU00339"/>
    </source>
</evidence>
<keyword evidence="11 15" id="KW-1133">Transmembrane helix</keyword>